<evidence type="ECO:0000256" key="7">
    <source>
        <dbReference type="ARBA" id="ARBA00023239"/>
    </source>
</evidence>
<keyword evidence="13" id="KW-1185">Reference proteome</keyword>
<accession>A0A9W7CW49</accession>
<evidence type="ECO:0000256" key="6">
    <source>
        <dbReference type="ARBA" id="ARBA00023102"/>
    </source>
</evidence>
<comment type="catalytic activity">
    <reaction evidence="8">
        <text>5-[(5-phospho-1-deoxy-D-ribulos-1-ylimino)methylamino]-1-(5-phospho-beta-D-ribosyl)imidazole-4-carboxamide + L-glutamine = D-erythro-1-(imidazol-4-yl)glycerol 3-phosphate + 5-amino-1-(5-phospho-beta-D-ribosyl)imidazole-4-carboxamide + L-glutamate + H(+)</text>
        <dbReference type="Rhea" id="RHEA:24793"/>
        <dbReference type="ChEBI" id="CHEBI:15378"/>
        <dbReference type="ChEBI" id="CHEBI:29985"/>
        <dbReference type="ChEBI" id="CHEBI:58278"/>
        <dbReference type="ChEBI" id="CHEBI:58359"/>
        <dbReference type="ChEBI" id="CHEBI:58475"/>
        <dbReference type="ChEBI" id="CHEBI:58525"/>
        <dbReference type="EC" id="4.3.2.10"/>
    </reaction>
</comment>
<evidence type="ECO:0000313" key="13">
    <source>
        <dbReference type="Proteomes" id="UP001165121"/>
    </source>
</evidence>
<comment type="catalytic activity">
    <reaction evidence="9">
        <text>L-glutamine + H2O = L-glutamate + NH4(+)</text>
        <dbReference type="Rhea" id="RHEA:15889"/>
        <dbReference type="ChEBI" id="CHEBI:15377"/>
        <dbReference type="ChEBI" id="CHEBI:28938"/>
        <dbReference type="ChEBI" id="CHEBI:29985"/>
        <dbReference type="ChEBI" id="CHEBI:58359"/>
        <dbReference type="EC" id="3.5.1.2"/>
    </reaction>
</comment>
<comment type="subunit">
    <text evidence="2">Heterodimer of HisH and HisF.</text>
</comment>
<organism evidence="12 13">
    <name type="scientific">Phytophthora fragariaefolia</name>
    <dbReference type="NCBI Taxonomy" id="1490495"/>
    <lineage>
        <taxon>Eukaryota</taxon>
        <taxon>Sar</taxon>
        <taxon>Stramenopiles</taxon>
        <taxon>Oomycota</taxon>
        <taxon>Peronosporomycetes</taxon>
        <taxon>Peronosporales</taxon>
        <taxon>Peronosporaceae</taxon>
        <taxon>Phytophthora</taxon>
    </lineage>
</organism>
<keyword evidence="5" id="KW-0315">Glutamine amidotransferase</keyword>
<evidence type="ECO:0000256" key="3">
    <source>
        <dbReference type="ARBA" id="ARBA00022605"/>
    </source>
</evidence>
<dbReference type="SUPFAM" id="SSF52317">
    <property type="entry name" value="Class I glutamine amidotransferase-like"/>
    <property type="match status" value="1"/>
</dbReference>
<dbReference type="CDD" id="cd01748">
    <property type="entry name" value="GATase1_IGP_Synthase"/>
    <property type="match status" value="1"/>
</dbReference>
<keyword evidence="7" id="KW-0456">Lyase</keyword>
<evidence type="ECO:0000256" key="10">
    <source>
        <dbReference type="PIRSR" id="PIRSR000495-1"/>
    </source>
</evidence>
<feature type="domain" description="Glutamine amidotransferase" evidence="11">
    <location>
        <begin position="6"/>
        <end position="197"/>
    </location>
</feature>
<dbReference type="OrthoDB" id="10254903at2759"/>
<sequence>MVQVTVLDYGAGNVRSLKNAILAAGHSVKDVASAADIRAAEVLVFPGVGNFRAAMEFLHASSYVDELRAYIAADRRFLGICLGMQTLFEGSDECPGLKGLGVIKGNVARFPSEQVAVPHIGWNGVTAWKHSALFASLPVSTSEAKVYFVHSFRATKTDKNADWVLATTNYGDLEFVSAVQKGNVMATQFHPEKSGAVGIAILKGFLENTALPDHDAPIAAAASAPPTKLSKRVIAYVGGGAAGVGA</sequence>
<dbReference type="InterPro" id="IPR010139">
    <property type="entry name" value="Imidazole-glycPsynth_HisH"/>
</dbReference>
<evidence type="ECO:0000256" key="1">
    <source>
        <dbReference type="ARBA" id="ARBA00005091"/>
    </source>
</evidence>
<evidence type="ECO:0000313" key="12">
    <source>
        <dbReference type="EMBL" id="GMF45816.1"/>
    </source>
</evidence>
<name>A0A9W7CW49_9STRA</name>
<keyword evidence="4" id="KW-0378">Hydrolase</keyword>
<evidence type="ECO:0000256" key="8">
    <source>
        <dbReference type="ARBA" id="ARBA00047838"/>
    </source>
</evidence>
<keyword evidence="3" id="KW-0028">Amino-acid biosynthesis</keyword>
<feature type="active site" evidence="10">
    <location>
        <position position="192"/>
    </location>
</feature>
<dbReference type="PROSITE" id="PS51273">
    <property type="entry name" value="GATASE_TYPE_1"/>
    <property type="match status" value="1"/>
</dbReference>
<dbReference type="PANTHER" id="PTHR42701:SF1">
    <property type="entry name" value="IMIDAZOLE GLYCEROL PHOSPHATE SYNTHASE SUBUNIT HISH"/>
    <property type="match status" value="1"/>
</dbReference>
<dbReference type="Gene3D" id="3.40.50.880">
    <property type="match status" value="1"/>
</dbReference>
<evidence type="ECO:0000259" key="11">
    <source>
        <dbReference type="Pfam" id="PF00117"/>
    </source>
</evidence>
<dbReference type="AlphaFoldDB" id="A0A9W7CW49"/>
<dbReference type="InterPro" id="IPR029062">
    <property type="entry name" value="Class_I_gatase-like"/>
</dbReference>
<dbReference type="GO" id="GO:0004359">
    <property type="term" value="F:glutaminase activity"/>
    <property type="evidence" value="ECO:0007669"/>
    <property type="project" value="UniProtKB-EC"/>
</dbReference>
<reference evidence="12" key="1">
    <citation type="submission" date="2023-04" db="EMBL/GenBank/DDBJ databases">
        <title>Phytophthora fragariaefolia NBRC 109709.</title>
        <authorList>
            <person name="Ichikawa N."/>
            <person name="Sato H."/>
            <person name="Tonouchi N."/>
        </authorList>
    </citation>
    <scope>NUCLEOTIDE SEQUENCE</scope>
    <source>
        <strain evidence="12">NBRC 109709</strain>
    </source>
</reference>
<evidence type="ECO:0000256" key="5">
    <source>
        <dbReference type="ARBA" id="ARBA00022962"/>
    </source>
</evidence>
<comment type="caution">
    <text evidence="12">The sequence shown here is derived from an EMBL/GenBank/DDBJ whole genome shotgun (WGS) entry which is preliminary data.</text>
</comment>
<keyword evidence="6" id="KW-0368">Histidine biosynthesis</keyword>
<comment type="pathway">
    <text evidence="1">Amino-acid biosynthesis; L-histidine biosynthesis; L-histidine from 5-phospho-alpha-D-ribose 1-diphosphate: step 5/9.</text>
</comment>
<dbReference type="Proteomes" id="UP001165121">
    <property type="component" value="Unassembled WGS sequence"/>
</dbReference>
<dbReference type="EMBL" id="BSXT01001885">
    <property type="protein sequence ID" value="GMF45816.1"/>
    <property type="molecule type" value="Genomic_DNA"/>
</dbReference>
<evidence type="ECO:0000256" key="2">
    <source>
        <dbReference type="ARBA" id="ARBA00011152"/>
    </source>
</evidence>
<dbReference type="GO" id="GO:0000107">
    <property type="term" value="F:imidazoleglycerol-phosphate synthase activity"/>
    <property type="evidence" value="ECO:0007669"/>
    <property type="project" value="TreeGrafter"/>
</dbReference>
<dbReference type="GO" id="GO:0000105">
    <property type="term" value="P:L-histidine biosynthetic process"/>
    <property type="evidence" value="ECO:0007669"/>
    <property type="project" value="UniProtKB-KW"/>
</dbReference>
<dbReference type="GO" id="GO:0016829">
    <property type="term" value="F:lyase activity"/>
    <property type="evidence" value="ECO:0007669"/>
    <property type="project" value="UniProtKB-KW"/>
</dbReference>
<dbReference type="HAMAP" id="MF_00278">
    <property type="entry name" value="HisH"/>
    <property type="match status" value="1"/>
</dbReference>
<feature type="active site" evidence="10">
    <location>
        <position position="190"/>
    </location>
</feature>
<dbReference type="InterPro" id="IPR017926">
    <property type="entry name" value="GATASE"/>
</dbReference>
<evidence type="ECO:0000256" key="9">
    <source>
        <dbReference type="ARBA" id="ARBA00049534"/>
    </source>
</evidence>
<gene>
    <name evidence="12" type="ORF">Pfra01_001658800</name>
</gene>
<protein>
    <submittedName>
        <fullName evidence="12">Unnamed protein product</fullName>
    </submittedName>
</protein>
<dbReference type="PIRSF" id="PIRSF000495">
    <property type="entry name" value="Amidotransf_hisH"/>
    <property type="match status" value="1"/>
</dbReference>
<evidence type="ECO:0000256" key="4">
    <source>
        <dbReference type="ARBA" id="ARBA00022801"/>
    </source>
</evidence>
<dbReference type="PANTHER" id="PTHR42701">
    <property type="entry name" value="IMIDAZOLE GLYCEROL PHOSPHATE SYNTHASE SUBUNIT HISH"/>
    <property type="match status" value="1"/>
</dbReference>
<dbReference type="Pfam" id="PF00117">
    <property type="entry name" value="GATase"/>
    <property type="match status" value="1"/>
</dbReference>
<proteinExistence type="inferred from homology"/>
<feature type="active site" description="Nucleophile" evidence="10">
    <location>
        <position position="81"/>
    </location>
</feature>
<dbReference type="NCBIfam" id="TIGR01855">
    <property type="entry name" value="IMP_synth_hisH"/>
    <property type="match status" value="1"/>
</dbReference>